<dbReference type="GO" id="GO:0016787">
    <property type="term" value="F:hydrolase activity"/>
    <property type="evidence" value="ECO:0007669"/>
    <property type="project" value="UniProtKB-KW"/>
</dbReference>
<evidence type="ECO:0000313" key="8">
    <source>
        <dbReference type="EMBL" id="OHA00625.1"/>
    </source>
</evidence>
<dbReference type="Gene3D" id="3.30.920.30">
    <property type="entry name" value="Hypothetical protein"/>
    <property type="match status" value="1"/>
</dbReference>
<keyword evidence="5" id="KW-0378">Hydrolase</keyword>
<gene>
    <name evidence="8" type="ORF">A3C11_01840</name>
</gene>
<keyword evidence="7" id="KW-0346">Stress response</keyword>
<comment type="similarity">
    <text evidence="1">Belongs to the HicA mRNA interferase family.</text>
</comment>
<name>A0A1G2KMI1_9BACT</name>
<evidence type="ECO:0000256" key="1">
    <source>
        <dbReference type="ARBA" id="ARBA00006620"/>
    </source>
</evidence>
<dbReference type="SUPFAM" id="SSF54786">
    <property type="entry name" value="YcfA/nrd intein domain"/>
    <property type="match status" value="1"/>
</dbReference>
<reference evidence="8 9" key="1">
    <citation type="journal article" date="2016" name="Nat. Commun.">
        <title>Thousands of microbial genomes shed light on interconnected biogeochemical processes in an aquifer system.</title>
        <authorList>
            <person name="Anantharaman K."/>
            <person name="Brown C.T."/>
            <person name="Hug L.A."/>
            <person name="Sharon I."/>
            <person name="Castelle C.J."/>
            <person name="Probst A.J."/>
            <person name="Thomas B.C."/>
            <person name="Singh A."/>
            <person name="Wilkins M.J."/>
            <person name="Karaoz U."/>
            <person name="Brodie E.L."/>
            <person name="Williams K.H."/>
            <person name="Hubbard S.S."/>
            <person name="Banfield J.F."/>
        </authorList>
    </citation>
    <scope>NUCLEOTIDE SEQUENCE [LARGE SCALE GENOMIC DNA]</scope>
</reference>
<evidence type="ECO:0000256" key="4">
    <source>
        <dbReference type="ARBA" id="ARBA00022759"/>
    </source>
</evidence>
<organism evidence="8 9">
    <name type="scientific">Candidatus Sungbacteria bacterium RIFCSPHIGHO2_02_FULL_49_12</name>
    <dbReference type="NCBI Taxonomy" id="1802271"/>
    <lineage>
        <taxon>Bacteria</taxon>
        <taxon>Candidatus Sungiibacteriota</taxon>
    </lineage>
</organism>
<evidence type="ECO:0000256" key="5">
    <source>
        <dbReference type="ARBA" id="ARBA00022801"/>
    </source>
</evidence>
<evidence type="ECO:0000313" key="9">
    <source>
        <dbReference type="Proteomes" id="UP000177362"/>
    </source>
</evidence>
<accession>A0A1G2KMI1</accession>
<sequence length="70" mass="7969">MRAITAKKLMIILREHGFLLSRQRGGHMIWKHAASGTIVPVPLHGKSRPIPEGTLQAIIKQSKIPREYFR</sequence>
<comment type="caution">
    <text evidence="8">The sequence shown here is derived from an EMBL/GenBank/DDBJ whole genome shotgun (WGS) entry which is preliminary data.</text>
</comment>
<keyword evidence="3" id="KW-0540">Nuclease</keyword>
<dbReference type="GO" id="GO:0003729">
    <property type="term" value="F:mRNA binding"/>
    <property type="evidence" value="ECO:0007669"/>
    <property type="project" value="InterPro"/>
</dbReference>
<keyword evidence="2" id="KW-1277">Toxin-antitoxin system</keyword>
<dbReference type="STRING" id="1802271.A3C11_01840"/>
<dbReference type="AlphaFoldDB" id="A0A1G2KMI1"/>
<protein>
    <recommendedName>
        <fullName evidence="10">Addiction module toxin, HicA family</fullName>
    </recommendedName>
</protein>
<evidence type="ECO:0000256" key="7">
    <source>
        <dbReference type="ARBA" id="ARBA00023016"/>
    </source>
</evidence>
<evidence type="ECO:0000256" key="3">
    <source>
        <dbReference type="ARBA" id="ARBA00022722"/>
    </source>
</evidence>
<dbReference type="InterPro" id="IPR038570">
    <property type="entry name" value="HicA_sf"/>
</dbReference>
<keyword evidence="4" id="KW-0255">Endonuclease</keyword>
<dbReference type="EMBL" id="MHQJ01000041">
    <property type="protein sequence ID" value="OHA00625.1"/>
    <property type="molecule type" value="Genomic_DNA"/>
</dbReference>
<evidence type="ECO:0008006" key="10">
    <source>
        <dbReference type="Google" id="ProtNLM"/>
    </source>
</evidence>
<evidence type="ECO:0000256" key="6">
    <source>
        <dbReference type="ARBA" id="ARBA00022884"/>
    </source>
</evidence>
<dbReference type="GO" id="GO:0004519">
    <property type="term" value="F:endonuclease activity"/>
    <property type="evidence" value="ECO:0007669"/>
    <property type="project" value="UniProtKB-KW"/>
</dbReference>
<proteinExistence type="inferred from homology"/>
<dbReference type="Pfam" id="PF07927">
    <property type="entry name" value="HicA_toxin"/>
    <property type="match status" value="1"/>
</dbReference>
<dbReference type="Proteomes" id="UP000177362">
    <property type="component" value="Unassembled WGS sequence"/>
</dbReference>
<evidence type="ECO:0000256" key="2">
    <source>
        <dbReference type="ARBA" id="ARBA00022649"/>
    </source>
</evidence>
<keyword evidence="6" id="KW-0694">RNA-binding</keyword>
<dbReference type="InterPro" id="IPR012933">
    <property type="entry name" value="HicA_mRNA_interferase"/>
</dbReference>